<accession>A0ABU5E8S9</accession>
<dbReference type="EMBL" id="JAXCLW010000002">
    <property type="protein sequence ID" value="MDY0882623.1"/>
    <property type="molecule type" value="Genomic_DNA"/>
</dbReference>
<evidence type="ECO:0000259" key="1">
    <source>
        <dbReference type="Pfam" id="PF10090"/>
    </source>
</evidence>
<dbReference type="Pfam" id="PF10090">
    <property type="entry name" value="HPTransfase"/>
    <property type="match status" value="1"/>
</dbReference>
<dbReference type="InterPro" id="IPR018762">
    <property type="entry name" value="ChpT_C"/>
</dbReference>
<feature type="domain" description="Histidine phosphotransferase ChpT C-terminal" evidence="1">
    <location>
        <begin position="79"/>
        <end position="194"/>
    </location>
</feature>
<sequence length="210" mass="22279">MEIDLRVLELAASKICHDLISPIGAVNNGLELMEEEQDHALQAEALALAQRSARRASILLQLYRSLFGNAGNQTSFGPREAVQMAFESLQGGKVALEADLAGASPVLPEGYGKLILAAVVVAADTLPRGGTVLLRLLPGQSAPNLLLTSTGAQIAAHDEILQALHLRSLVEELSAHTVLPYFTAFLARRLGLVCHAETPQIGQFTLSISA</sequence>
<dbReference type="Gene3D" id="1.10.287.130">
    <property type="match status" value="1"/>
</dbReference>
<comment type="caution">
    <text evidence="2">The sequence shown here is derived from an EMBL/GenBank/DDBJ whole genome shotgun (WGS) entry which is preliminary data.</text>
</comment>
<reference evidence="2 3" key="1">
    <citation type="journal article" date="2016" name="Antonie Van Leeuwenhoek">
        <title>Dongia soli sp. nov., isolated from soil from Dokdo, Korea.</title>
        <authorList>
            <person name="Kim D.U."/>
            <person name="Lee H."/>
            <person name="Kim H."/>
            <person name="Kim S.G."/>
            <person name="Ka J.O."/>
        </authorList>
    </citation>
    <scope>NUCLEOTIDE SEQUENCE [LARGE SCALE GENOMIC DNA]</scope>
    <source>
        <strain evidence="2 3">D78</strain>
    </source>
</reference>
<keyword evidence="3" id="KW-1185">Reference proteome</keyword>
<dbReference type="Proteomes" id="UP001279642">
    <property type="component" value="Unassembled WGS sequence"/>
</dbReference>
<protein>
    <submittedName>
        <fullName evidence="2">Histidine phosphotransferase family protein</fullName>
    </submittedName>
</protein>
<dbReference type="Gene3D" id="3.30.565.10">
    <property type="entry name" value="Histidine kinase-like ATPase, C-terminal domain"/>
    <property type="match status" value="1"/>
</dbReference>
<dbReference type="InterPro" id="IPR036890">
    <property type="entry name" value="HATPase_C_sf"/>
</dbReference>
<evidence type="ECO:0000313" key="2">
    <source>
        <dbReference type="EMBL" id="MDY0882623.1"/>
    </source>
</evidence>
<name>A0ABU5E8S9_9PROT</name>
<organism evidence="2 3">
    <name type="scientific">Dongia soli</name>
    <dbReference type="NCBI Taxonomy" id="600628"/>
    <lineage>
        <taxon>Bacteria</taxon>
        <taxon>Pseudomonadati</taxon>
        <taxon>Pseudomonadota</taxon>
        <taxon>Alphaproteobacteria</taxon>
        <taxon>Rhodospirillales</taxon>
        <taxon>Dongiaceae</taxon>
        <taxon>Dongia</taxon>
    </lineage>
</organism>
<dbReference type="RefSeq" id="WP_320507694.1">
    <property type="nucleotide sequence ID" value="NZ_JAXCLW010000002.1"/>
</dbReference>
<gene>
    <name evidence="2" type="ORF">SMD27_07200</name>
</gene>
<proteinExistence type="predicted"/>
<evidence type="ECO:0000313" key="3">
    <source>
        <dbReference type="Proteomes" id="UP001279642"/>
    </source>
</evidence>